<dbReference type="InterPro" id="IPR005467">
    <property type="entry name" value="His_kinase_dom"/>
</dbReference>
<evidence type="ECO:0000256" key="3">
    <source>
        <dbReference type="ARBA" id="ARBA00022553"/>
    </source>
</evidence>
<keyword evidence="6 11" id="KW-0418">Kinase</keyword>
<feature type="domain" description="Histidine kinase" evidence="10">
    <location>
        <begin position="208"/>
        <end position="422"/>
    </location>
</feature>
<dbReference type="InterPro" id="IPR003594">
    <property type="entry name" value="HATPase_dom"/>
</dbReference>
<gene>
    <name evidence="11" type="ORF">H2C83_09355</name>
</gene>
<evidence type="ECO:0000256" key="2">
    <source>
        <dbReference type="ARBA" id="ARBA00012438"/>
    </source>
</evidence>
<dbReference type="AlphaFoldDB" id="A0A7W1XSZ9"/>
<dbReference type="Gene3D" id="3.30.450.40">
    <property type="match status" value="1"/>
</dbReference>
<keyword evidence="7" id="KW-0067">ATP-binding</keyword>
<evidence type="ECO:0000256" key="7">
    <source>
        <dbReference type="ARBA" id="ARBA00022840"/>
    </source>
</evidence>
<dbReference type="PANTHER" id="PTHR43065">
    <property type="entry name" value="SENSOR HISTIDINE KINASE"/>
    <property type="match status" value="1"/>
</dbReference>
<dbReference type="SUPFAM" id="SSF55874">
    <property type="entry name" value="ATPase domain of HSP90 chaperone/DNA topoisomerase II/histidine kinase"/>
    <property type="match status" value="1"/>
</dbReference>
<dbReference type="EC" id="2.7.13.3" evidence="2"/>
<keyword evidence="3" id="KW-0597">Phosphoprotein</keyword>
<dbReference type="InterPro" id="IPR036097">
    <property type="entry name" value="HisK_dim/P_sf"/>
</dbReference>
<keyword evidence="5" id="KW-0547">Nucleotide-binding</keyword>
<dbReference type="InterPro" id="IPR004358">
    <property type="entry name" value="Sig_transdc_His_kin-like_C"/>
</dbReference>
<feature type="coiled-coil region" evidence="9">
    <location>
        <begin position="22"/>
        <end position="49"/>
    </location>
</feature>
<evidence type="ECO:0000256" key="1">
    <source>
        <dbReference type="ARBA" id="ARBA00000085"/>
    </source>
</evidence>
<evidence type="ECO:0000259" key="10">
    <source>
        <dbReference type="PROSITE" id="PS50109"/>
    </source>
</evidence>
<reference evidence="11 12" key="1">
    <citation type="submission" date="2020-07" db="EMBL/GenBank/DDBJ databases">
        <title>Thermoactinomyces phylogeny.</title>
        <authorList>
            <person name="Dunlap C."/>
        </authorList>
    </citation>
    <scope>NUCLEOTIDE SEQUENCE [LARGE SCALE GENOMIC DNA]</scope>
    <source>
        <strain evidence="11 12">AMNI-1</strain>
    </source>
</reference>
<dbReference type="Gene3D" id="1.10.287.130">
    <property type="match status" value="1"/>
</dbReference>
<dbReference type="GO" id="GO:0005524">
    <property type="term" value="F:ATP binding"/>
    <property type="evidence" value="ECO:0007669"/>
    <property type="project" value="UniProtKB-KW"/>
</dbReference>
<dbReference type="InterPro" id="IPR036890">
    <property type="entry name" value="HATPase_C_sf"/>
</dbReference>
<dbReference type="RefSeq" id="WP_181740107.1">
    <property type="nucleotide sequence ID" value="NZ_JACEOL010000030.1"/>
</dbReference>
<evidence type="ECO:0000313" key="12">
    <source>
        <dbReference type="Proteomes" id="UP000538292"/>
    </source>
</evidence>
<keyword evidence="9" id="KW-0175">Coiled coil</keyword>
<evidence type="ECO:0000256" key="8">
    <source>
        <dbReference type="ARBA" id="ARBA00023012"/>
    </source>
</evidence>
<keyword evidence="12" id="KW-1185">Reference proteome</keyword>
<dbReference type="SUPFAM" id="SSF47384">
    <property type="entry name" value="Homodimeric domain of signal transducing histidine kinase"/>
    <property type="match status" value="1"/>
</dbReference>
<dbReference type="GO" id="GO:0000155">
    <property type="term" value="F:phosphorelay sensor kinase activity"/>
    <property type="evidence" value="ECO:0007669"/>
    <property type="project" value="InterPro"/>
</dbReference>
<dbReference type="SUPFAM" id="SSF55781">
    <property type="entry name" value="GAF domain-like"/>
    <property type="match status" value="1"/>
</dbReference>
<dbReference type="InterPro" id="IPR029016">
    <property type="entry name" value="GAF-like_dom_sf"/>
</dbReference>
<keyword evidence="8" id="KW-0902">Two-component regulatory system</keyword>
<comment type="caution">
    <text evidence="11">The sequence shown here is derived from an EMBL/GenBank/DDBJ whole genome shotgun (WGS) entry which is preliminary data.</text>
</comment>
<evidence type="ECO:0000256" key="9">
    <source>
        <dbReference type="SAM" id="Coils"/>
    </source>
</evidence>
<evidence type="ECO:0000256" key="5">
    <source>
        <dbReference type="ARBA" id="ARBA00022741"/>
    </source>
</evidence>
<evidence type="ECO:0000256" key="4">
    <source>
        <dbReference type="ARBA" id="ARBA00022679"/>
    </source>
</evidence>
<dbReference type="PROSITE" id="PS50109">
    <property type="entry name" value="HIS_KIN"/>
    <property type="match status" value="1"/>
</dbReference>
<name>A0A7W1XSZ9_9BACL</name>
<sequence length="435" mass="49629">MDRKQELIDKLTGIRSSRKSYYRKLNSTIEELKNKNKQLEVINQLTQLHVNNSWEEVSSYIASRVSRVLDFDRFVLTLIDRSEFCFYISEQTDANWHCHLIKRQYQTDAALSITEFKKLLQKDISSHYGETVCLENQTGKIYGFLTLLNDKKTEYSAENLEFFKRFGEHTRVFIENNILFKDVSEKVNIEAQLIQSAKLASLGEMAAGIAHELNSPLTAILGNSQLLMRRITDEQSNKMLTDIYQCGFRSKKIIQNLLVFSRQEEYQFADVNPNDAVEDALGLIGYQLSVSEISIKKKLDRTVPHVRGSRQQIEQVIINLLLNAKDAVQERKEPLIIIGTTLKHIEKRPYVSIYVWDNGIGIEQENISKIFNPFFTTKAKKKGTGLGLSISLGIAESHGGKLMADSKVNEYCQFSLLLPVQNGEGGEENEEGARS</sequence>
<dbReference type="Proteomes" id="UP000538292">
    <property type="component" value="Unassembled WGS sequence"/>
</dbReference>
<keyword evidence="4" id="KW-0808">Transferase</keyword>
<evidence type="ECO:0000313" key="11">
    <source>
        <dbReference type="EMBL" id="MBA4602515.1"/>
    </source>
</evidence>
<dbReference type="CDD" id="cd00082">
    <property type="entry name" value="HisKA"/>
    <property type="match status" value="1"/>
</dbReference>
<accession>A0A7W1XSZ9</accession>
<evidence type="ECO:0000256" key="6">
    <source>
        <dbReference type="ARBA" id="ARBA00022777"/>
    </source>
</evidence>
<dbReference type="EMBL" id="JACEOL010000030">
    <property type="protein sequence ID" value="MBA4602515.1"/>
    <property type="molecule type" value="Genomic_DNA"/>
</dbReference>
<dbReference type="Gene3D" id="3.30.565.10">
    <property type="entry name" value="Histidine kinase-like ATPase, C-terminal domain"/>
    <property type="match status" value="1"/>
</dbReference>
<dbReference type="PRINTS" id="PR00344">
    <property type="entry name" value="BCTRLSENSOR"/>
</dbReference>
<dbReference type="Pfam" id="PF00512">
    <property type="entry name" value="HisKA"/>
    <property type="match status" value="1"/>
</dbReference>
<proteinExistence type="predicted"/>
<dbReference type="SMART" id="SM00387">
    <property type="entry name" value="HATPase_c"/>
    <property type="match status" value="1"/>
</dbReference>
<comment type="catalytic activity">
    <reaction evidence="1">
        <text>ATP + protein L-histidine = ADP + protein N-phospho-L-histidine.</text>
        <dbReference type="EC" id="2.7.13.3"/>
    </reaction>
</comment>
<organism evidence="11 12">
    <name type="scientific">Thermoactinomyces mirandus</name>
    <dbReference type="NCBI Taxonomy" id="2756294"/>
    <lineage>
        <taxon>Bacteria</taxon>
        <taxon>Bacillati</taxon>
        <taxon>Bacillota</taxon>
        <taxon>Bacilli</taxon>
        <taxon>Bacillales</taxon>
        <taxon>Thermoactinomycetaceae</taxon>
        <taxon>Thermoactinomyces</taxon>
    </lineage>
</organism>
<dbReference type="PANTHER" id="PTHR43065:SF46">
    <property type="entry name" value="C4-DICARBOXYLATE TRANSPORT SENSOR PROTEIN DCTB"/>
    <property type="match status" value="1"/>
</dbReference>
<dbReference type="SMART" id="SM00388">
    <property type="entry name" value="HisKA"/>
    <property type="match status" value="1"/>
</dbReference>
<dbReference type="InterPro" id="IPR003661">
    <property type="entry name" value="HisK_dim/P_dom"/>
</dbReference>
<protein>
    <recommendedName>
        <fullName evidence="2">histidine kinase</fullName>
        <ecNumber evidence="2">2.7.13.3</ecNumber>
    </recommendedName>
</protein>
<dbReference type="Pfam" id="PF02518">
    <property type="entry name" value="HATPase_c"/>
    <property type="match status" value="1"/>
</dbReference>